<dbReference type="Gene3D" id="3.40.50.300">
    <property type="entry name" value="P-loop containing nucleotide triphosphate hydrolases"/>
    <property type="match status" value="2"/>
</dbReference>
<dbReference type="GO" id="GO:0003678">
    <property type="term" value="F:DNA helicase activity"/>
    <property type="evidence" value="ECO:0007669"/>
    <property type="project" value="InterPro"/>
</dbReference>
<reference evidence="7 8" key="1">
    <citation type="submission" date="2019-03" db="EMBL/GenBank/DDBJ databases">
        <title>Pragia sp. nov. isolated from the gut tract of Carduelis flavirostris.</title>
        <authorList>
            <person name="Ge Y."/>
        </authorList>
    </citation>
    <scope>NUCLEOTIDE SEQUENCE [LARGE SCALE GENOMIC DNA]</scope>
    <source>
        <strain evidence="7 8">CF-458</strain>
    </source>
</reference>
<dbReference type="PROSITE" id="PS51198">
    <property type="entry name" value="UVRD_HELICASE_ATP_BIND"/>
    <property type="match status" value="1"/>
</dbReference>
<dbReference type="GO" id="GO:0005524">
    <property type="term" value="F:ATP binding"/>
    <property type="evidence" value="ECO:0007669"/>
    <property type="project" value="UniProtKB-UniRule"/>
</dbReference>
<keyword evidence="8" id="KW-1185">Reference proteome</keyword>
<dbReference type="InterPro" id="IPR000212">
    <property type="entry name" value="DNA_helicase_UvrD/REP"/>
</dbReference>
<keyword evidence="2 5" id="KW-0378">Hydrolase</keyword>
<dbReference type="SUPFAM" id="SSF52540">
    <property type="entry name" value="P-loop containing nucleoside triphosphate hydrolases"/>
    <property type="match status" value="1"/>
</dbReference>
<keyword evidence="1 5" id="KW-0547">Nucleotide-binding</keyword>
<proteinExistence type="predicted"/>
<dbReference type="Proteomes" id="UP000293154">
    <property type="component" value="Chromosome"/>
</dbReference>
<evidence type="ECO:0000259" key="6">
    <source>
        <dbReference type="PROSITE" id="PS51198"/>
    </source>
</evidence>
<evidence type="ECO:0000256" key="2">
    <source>
        <dbReference type="ARBA" id="ARBA00022801"/>
    </source>
</evidence>
<dbReference type="GO" id="GO:0016787">
    <property type="term" value="F:hydrolase activity"/>
    <property type="evidence" value="ECO:0007669"/>
    <property type="project" value="UniProtKB-UniRule"/>
</dbReference>
<evidence type="ECO:0000256" key="4">
    <source>
        <dbReference type="ARBA" id="ARBA00022840"/>
    </source>
</evidence>
<keyword evidence="3 5" id="KW-0347">Helicase</keyword>
<dbReference type="RefSeq" id="WP_130592192.1">
    <property type="nucleotide sequence ID" value="NZ_CP034752.1"/>
</dbReference>
<accession>A0A411WM59</accession>
<evidence type="ECO:0000256" key="3">
    <source>
        <dbReference type="ARBA" id="ARBA00022806"/>
    </source>
</evidence>
<feature type="binding site" evidence="5">
    <location>
        <begin position="44"/>
        <end position="51"/>
    </location>
    <ligand>
        <name>ATP</name>
        <dbReference type="ChEBI" id="CHEBI:30616"/>
    </ligand>
</feature>
<evidence type="ECO:0000256" key="5">
    <source>
        <dbReference type="PROSITE-ProRule" id="PRU00560"/>
    </source>
</evidence>
<dbReference type="EMBL" id="CP034752">
    <property type="protein sequence ID" value="QBH97258.1"/>
    <property type="molecule type" value="Genomic_DNA"/>
</dbReference>
<dbReference type="GO" id="GO:0003677">
    <property type="term" value="F:DNA binding"/>
    <property type="evidence" value="ECO:0007669"/>
    <property type="project" value="InterPro"/>
</dbReference>
<dbReference type="PANTHER" id="PTHR11070">
    <property type="entry name" value="UVRD / RECB / PCRA DNA HELICASE FAMILY MEMBER"/>
    <property type="match status" value="1"/>
</dbReference>
<dbReference type="AlphaFoldDB" id="A0A411WM59"/>
<evidence type="ECO:0000313" key="7">
    <source>
        <dbReference type="EMBL" id="QBH97258.1"/>
    </source>
</evidence>
<organism evidence="7 8">
    <name type="scientific">Limnobaculum zhutongyuii</name>
    <dbReference type="NCBI Taxonomy" id="2498113"/>
    <lineage>
        <taxon>Bacteria</taxon>
        <taxon>Pseudomonadati</taxon>
        <taxon>Pseudomonadota</taxon>
        <taxon>Gammaproteobacteria</taxon>
        <taxon>Enterobacterales</taxon>
        <taxon>Budviciaceae</taxon>
        <taxon>Limnobaculum</taxon>
    </lineage>
</organism>
<protein>
    <recommendedName>
        <fullName evidence="6">UvrD-like helicase ATP-binding domain-containing protein</fullName>
    </recommendedName>
</protein>
<dbReference type="KEGG" id="prag:EKN56_13135"/>
<dbReference type="InterPro" id="IPR027417">
    <property type="entry name" value="P-loop_NTPase"/>
</dbReference>
<name>A0A411WM59_9GAMM</name>
<dbReference type="OrthoDB" id="384988at2"/>
<evidence type="ECO:0000256" key="1">
    <source>
        <dbReference type="ARBA" id="ARBA00022741"/>
    </source>
</evidence>
<feature type="domain" description="UvrD-like helicase ATP-binding" evidence="6">
    <location>
        <begin position="23"/>
        <end position="344"/>
    </location>
</feature>
<gene>
    <name evidence="7" type="ORF">EKN56_13135</name>
</gene>
<dbReference type="Pfam" id="PF00580">
    <property type="entry name" value="UvrD-helicase"/>
    <property type="match status" value="1"/>
</dbReference>
<dbReference type="InterPro" id="IPR014016">
    <property type="entry name" value="UvrD-like_ATP-bd"/>
</dbReference>
<evidence type="ECO:0000313" key="8">
    <source>
        <dbReference type="Proteomes" id="UP000293154"/>
    </source>
</evidence>
<sequence>MRHSLEGLITHDDITEIAETEKLILQDDIRISILKAMHSIDVQACPGSGKTTLIATKLILLAKKWNYPHQGICVLSHTNVAKDEIIDRLQRSKSKVAQRLLSYPHFIGTIQEFVHRFLALPYIRSSGVSDITVDNDTYAKQAVKLLELAQFSWFKATLSGLGNTEKQEAFFRGSFRYISQNGEEINIDKKSKAWKSDNNFQKAISDLNRLKNYLDKRGVFLFRDMYIQADKACTNNIELAKVIRTRFPFILIDEMQDTQKFQDELLCKIFPFNQNSIIQRFGDPDQSIFNSIGTEEPNQSFNGKLRDQMDYIIHKSHRFDGALSEKINRLSFNEIPLETELTETSLLDRAQAHISGNKFTHTIILFNDDTCEKVIEYFAQIISNQFADKYKKDKKFTVKVVGAVGAEITPDKDQFRLGHYWPDFDKAKSKVNFKESCFIDAVRHCQQNSSIDLADNYKFLLTCILKIMRMSNITDDDGRNFTNSTLREYLIKKDSWARFRKGLFYLLTETEATQLIRWVQACSILSSLIGLLDISAETREYMAFNASSKPMRTEQAPTLASSKDNTISHVDGFHIELSTIHAVKGETHDATLVVETKNHTFDMQAMLPYLTGELPSIAHPNSNLKDKPNSRKSNKVFMRQFYVAMSRPRHLLCLALHADRISDEQTQLLRESGWQVETI</sequence>
<keyword evidence="4 5" id="KW-0067">ATP-binding</keyword>